<proteinExistence type="predicted"/>
<accession>A0AAQ3SYI4</accession>
<dbReference type="AlphaFoldDB" id="A0AAQ3SYI4"/>
<name>A0AAQ3SYI4_PASNO</name>
<organism evidence="2 3">
    <name type="scientific">Paspalum notatum var. saurae</name>
    <dbReference type="NCBI Taxonomy" id="547442"/>
    <lineage>
        <taxon>Eukaryota</taxon>
        <taxon>Viridiplantae</taxon>
        <taxon>Streptophyta</taxon>
        <taxon>Embryophyta</taxon>
        <taxon>Tracheophyta</taxon>
        <taxon>Spermatophyta</taxon>
        <taxon>Magnoliopsida</taxon>
        <taxon>Liliopsida</taxon>
        <taxon>Poales</taxon>
        <taxon>Poaceae</taxon>
        <taxon>PACMAD clade</taxon>
        <taxon>Panicoideae</taxon>
        <taxon>Andropogonodae</taxon>
        <taxon>Paspaleae</taxon>
        <taxon>Paspalinae</taxon>
        <taxon>Paspalum</taxon>
    </lineage>
</organism>
<keyword evidence="1" id="KW-0732">Signal</keyword>
<dbReference type="EMBL" id="CP144747">
    <property type="protein sequence ID" value="WVZ63091.1"/>
    <property type="molecule type" value="Genomic_DNA"/>
</dbReference>
<reference evidence="2 3" key="1">
    <citation type="submission" date="2024-02" db="EMBL/GenBank/DDBJ databases">
        <title>High-quality chromosome-scale genome assembly of Pensacola bahiagrass (Paspalum notatum Flugge var. saurae).</title>
        <authorList>
            <person name="Vega J.M."/>
            <person name="Podio M."/>
            <person name="Orjuela J."/>
            <person name="Siena L.A."/>
            <person name="Pessino S.C."/>
            <person name="Combes M.C."/>
            <person name="Mariac C."/>
            <person name="Albertini E."/>
            <person name="Pupilli F."/>
            <person name="Ortiz J.P.A."/>
            <person name="Leblanc O."/>
        </authorList>
    </citation>
    <scope>NUCLEOTIDE SEQUENCE [LARGE SCALE GENOMIC DNA]</scope>
    <source>
        <strain evidence="2">R1</strain>
        <tissue evidence="2">Leaf</tissue>
    </source>
</reference>
<feature type="chain" id="PRO_5042862278" evidence="1">
    <location>
        <begin position="27"/>
        <end position="118"/>
    </location>
</feature>
<gene>
    <name evidence="2" type="ORF">U9M48_012756</name>
</gene>
<evidence type="ECO:0000313" key="3">
    <source>
        <dbReference type="Proteomes" id="UP001341281"/>
    </source>
</evidence>
<evidence type="ECO:0000313" key="2">
    <source>
        <dbReference type="EMBL" id="WVZ63091.1"/>
    </source>
</evidence>
<dbReference type="Proteomes" id="UP001341281">
    <property type="component" value="Chromosome 03"/>
</dbReference>
<feature type="signal peptide" evidence="1">
    <location>
        <begin position="1"/>
        <end position="26"/>
    </location>
</feature>
<protein>
    <submittedName>
        <fullName evidence="2">Uncharacterized protein</fullName>
    </submittedName>
</protein>
<sequence>MASKFFRVSSPVLAAAVLLMVASAQAQEAPAPSPTQAAVCPSGFNTLASIERIATLLQGQVVFAAVNSPLMNSTVDGVVTGLRSQYPTQQICVCAPNIGRIPPHGGTGPVVTYICSRG</sequence>
<evidence type="ECO:0000256" key="1">
    <source>
        <dbReference type="SAM" id="SignalP"/>
    </source>
</evidence>
<keyword evidence="3" id="KW-1185">Reference proteome</keyword>